<keyword evidence="2" id="KW-1185">Reference proteome</keyword>
<sequence length="92" mass="10448">MRALHDYLINNGDLKSISFVVFVDEIFNHPNRVQFPKLQPVASSHGIARLMSAGIAPESRKVDSLIDQDKLKLIEASKLESEIYKKSFCLKF</sequence>
<reference evidence="1 2" key="1">
    <citation type="journal article" date="2024" name="BMC Biol.">
        <title>Comparative genomics of Ascetosporea gives new insight into the evolutionary basis for animal parasitism in Rhizaria.</title>
        <authorList>
            <person name="Hiltunen Thoren M."/>
            <person name="Onut-Brannstrom I."/>
            <person name="Alfjorden A."/>
            <person name="Peckova H."/>
            <person name="Swords F."/>
            <person name="Hooper C."/>
            <person name="Holzer A.S."/>
            <person name="Bass D."/>
            <person name="Burki F."/>
        </authorList>
    </citation>
    <scope>NUCLEOTIDE SEQUENCE [LARGE SCALE GENOMIC DNA]</scope>
    <source>
        <strain evidence="1">20-A016</strain>
    </source>
</reference>
<evidence type="ECO:0000313" key="1">
    <source>
        <dbReference type="EMBL" id="MES1917971.1"/>
    </source>
</evidence>
<accession>A0ABV2AE39</accession>
<name>A0ABV2AE39_9EUKA</name>
<protein>
    <submittedName>
        <fullName evidence="1">Uncharacterized protein</fullName>
    </submittedName>
</protein>
<dbReference type="Proteomes" id="UP001439008">
    <property type="component" value="Unassembled WGS sequence"/>
</dbReference>
<dbReference type="EMBL" id="JBDODL010000001">
    <property type="protein sequence ID" value="MES1917971.1"/>
    <property type="molecule type" value="Genomic_DNA"/>
</dbReference>
<organism evidence="1 2">
    <name type="scientific">Bonamia ostreae</name>
    <dbReference type="NCBI Taxonomy" id="126728"/>
    <lineage>
        <taxon>Eukaryota</taxon>
        <taxon>Sar</taxon>
        <taxon>Rhizaria</taxon>
        <taxon>Endomyxa</taxon>
        <taxon>Ascetosporea</taxon>
        <taxon>Haplosporida</taxon>
        <taxon>Bonamia</taxon>
    </lineage>
</organism>
<evidence type="ECO:0000313" key="2">
    <source>
        <dbReference type="Proteomes" id="UP001439008"/>
    </source>
</evidence>
<gene>
    <name evidence="1" type="ORF">MHBO_000008</name>
</gene>
<comment type="caution">
    <text evidence="1">The sequence shown here is derived from an EMBL/GenBank/DDBJ whole genome shotgun (WGS) entry which is preliminary data.</text>
</comment>
<proteinExistence type="predicted"/>